<dbReference type="Pfam" id="PF05043">
    <property type="entry name" value="Mga"/>
    <property type="match status" value="1"/>
</dbReference>
<dbReference type="EMBL" id="WJQS01000013">
    <property type="protein sequence ID" value="MRI86391.1"/>
    <property type="molecule type" value="Genomic_DNA"/>
</dbReference>
<dbReference type="RefSeq" id="WP_153864066.1">
    <property type="nucleotide sequence ID" value="NZ_WJQS01000013.1"/>
</dbReference>
<dbReference type="InterPro" id="IPR036388">
    <property type="entry name" value="WH-like_DNA-bd_sf"/>
</dbReference>
<evidence type="ECO:0000313" key="5">
    <source>
        <dbReference type="Proteomes" id="UP000430975"/>
    </source>
</evidence>
<evidence type="ECO:0000256" key="1">
    <source>
        <dbReference type="ARBA" id="ARBA00023015"/>
    </source>
</evidence>
<evidence type="ECO:0000256" key="2">
    <source>
        <dbReference type="ARBA" id="ARBA00023163"/>
    </source>
</evidence>
<feature type="domain" description="Mga helix-turn-helix" evidence="3">
    <location>
        <begin position="80"/>
        <end position="161"/>
    </location>
</feature>
<evidence type="ECO:0000259" key="3">
    <source>
        <dbReference type="Pfam" id="PF05043"/>
    </source>
</evidence>
<dbReference type="InterPro" id="IPR007737">
    <property type="entry name" value="Mga_HTH"/>
</dbReference>
<keyword evidence="2" id="KW-0804">Transcription</keyword>
<dbReference type="InterPro" id="IPR050661">
    <property type="entry name" value="BglG_antiterminators"/>
</dbReference>
<dbReference type="AlphaFoldDB" id="A0A6I2GLF0"/>
<gene>
    <name evidence="4" type="ORF">GIY09_11100</name>
</gene>
<organism evidence="4 5">
    <name type="scientific">Fundicoccus ignavus</name>
    <dbReference type="NCBI Taxonomy" id="2664442"/>
    <lineage>
        <taxon>Bacteria</taxon>
        <taxon>Bacillati</taxon>
        <taxon>Bacillota</taxon>
        <taxon>Bacilli</taxon>
        <taxon>Lactobacillales</taxon>
        <taxon>Aerococcaceae</taxon>
        <taxon>Fundicoccus</taxon>
    </lineage>
</organism>
<accession>A0A6I2GLF0</accession>
<keyword evidence="5" id="KW-1185">Reference proteome</keyword>
<keyword evidence="1" id="KW-0805">Transcription regulation</keyword>
<protein>
    <submittedName>
        <fullName evidence="4">HTH domain-containing protein</fullName>
    </submittedName>
</protein>
<dbReference type="Proteomes" id="UP000430975">
    <property type="component" value="Unassembled WGS sequence"/>
</dbReference>
<evidence type="ECO:0000313" key="4">
    <source>
        <dbReference type="EMBL" id="MRI86391.1"/>
    </source>
</evidence>
<name>A0A6I2GLF0_9LACT</name>
<sequence length="485" mass="56534">MHLEELFEKREKGQLELIAALMNASAEASLKEILLETDLSRSTLLKYIEELNLLAEEENFALNIHLNNDHVSLQMGHQVTKEDLIQLLLPFSVKIKILHYLYQKDEFTVQKLAQVLTISEATLHRQLAALNTSLAEFGLSIKNGRLRGEEHQIRYFYYQLYWLTIPKKEMAQQFSLQQFQGMIEAIKQFWAMDMSTTNQYKLALWFSITKQRIGLKHKEFKRIKQLMQPYSNHRFFQQVRQQMLRYLSRYALEVEEEETMCQFIFITTMSILSPHVMERKLGYGGPVSHATTKGLKFIRAIVPLGENLNEQALYTLNQMLGQLYFFKGALIDRSYSLESDLALIGNAMALEHADLAQEMIEEVMKDIYLSKIGQLGDLLNKSRWRIMEVLSFVIYQNPQQFQIGVALVGSETKCLPVLTVLRQQLEVNRLVTLEWWDSSQSFDFVISNVYNESYPVPYYYLKGAPNAFDIQQLEEIINEHLTLPQ</sequence>
<proteinExistence type="predicted"/>
<dbReference type="PANTHER" id="PTHR30185:SF18">
    <property type="entry name" value="TRANSCRIPTIONAL REGULATOR MTLR"/>
    <property type="match status" value="1"/>
</dbReference>
<dbReference type="Gene3D" id="1.10.10.10">
    <property type="entry name" value="Winged helix-like DNA-binding domain superfamily/Winged helix DNA-binding domain"/>
    <property type="match status" value="1"/>
</dbReference>
<comment type="caution">
    <text evidence="4">The sequence shown here is derived from an EMBL/GenBank/DDBJ whole genome shotgun (WGS) entry which is preliminary data.</text>
</comment>
<dbReference type="PANTHER" id="PTHR30185">
    <property type="entry name" value="CRYPTIC BETA-GLUCOSIDE BGL OPERON ANTITERMINATOR"/>
    <property type="match status" value="1"/>
</dbReference>
<reference evidence="4 5" key="1">
    <citation type="submission" date="2019-11" db="EMBL/GenBank/DDBJ databases">
        <title>Characterisation of Fundicoccus ignavus gen. nov. sp. nov., a novel genus of the family Aerococcaceae isolated from bulk tank milk.</title>
        <authorList>
            <person name="Siebert A."/>
            <person name="Huptas C."/>
            <person name="Wenning M."/>
            <person name="Scherer S."/>
            <person name="Doll E.V."/>
        </authorList>
    </citation>
    <scope>NUCLEOTIDE SEQUENCE [LARGE SCALE GENOMIC DNA]</scope>
    <source>
        <strain evidence="4 5">WS4759</strain>
    </source>
</reference>